<keyword evidence="1" id="KW-1133">Transmembrane helix</keyword>
<dbReference type="AlphaFoldDB" id="G8QYX1"/>
<keyword evidence="1" id="KW-0812">Transmembrane</keyword>
<keyword evidence="3" id="KW-1185">Reference proteome</keyword>
<dbReference type="EMBL" id="CP003155">
    <property type="protein sequence ID" value="AEV30830.1"/>
    <property type="molecule type" value="Genomic_DNA"/>
</dbReference>
<accession>G8QYX1</accession>
<proteinExistence type="predicted"/>
<sequence length="237" mass="26769">MRPILKSFFLFIQQIRSDSMLVIVCFASLLAAFFFRFAIPQIENILCSVLGLQAILSPYYLLFDLLLIMLTPFMFCFASAMVMLEEYDVNLSSYLSVTPVGKKGYLVSRLLLPTAIACIGSLALLTGFSLTEWSLQPLFWTTLLSGFSAIIEAMLVFSYSRNKVEGMAIAKLSGLLMLGLPIPFFMQSNLRYLFCLLPSFWIASYAQTGIFWPVILALFLSFVYIGGFYQRFQLKLA</sequence>
<dbReference type="OrthoDB" id="1551065at2"/>
<dbReference type="STRING" id="158190.SpiGrapes_3083"/>
<feature type="transmembrane region" description="Helical" evidence="1">
    <location>
        <begin position="210"/>
        <end position="229"/>
    </location>
</feature>
<dbReference type="RefSeq" id="WP_014271669.1">
    <property type="nucleotide sequence ID" value="NC_016633.1"/>
</dbReference>
<reference evidence="2 3" key="1">
    <citation type="submission" date="2011-11" db="EMBL/GenBank/DDBJ databases">
        <title>Complete sequence of Spirochaeta sp. grapes.</title>
        <authorList>
            <consortium name="US DOE Joint Genome Institute"/>
            <person name="Lucas S."/>
            <person name="Han J."/>
            <person name="Lapidus A."/>
            <person name="Cheng J.-F."/>
            <person name="Goodwin L."/>
            <person name="Pitluck S."/>
            <person name="Peters L."/>
            <person name="Ovchinnikova G."/>
            <person name="Munk A.C."/>
            <person name="Detter J.C."/>
            <person name="Han C."/>
            <person name="Tapia R."/>
            <person name="Land M."/>
            <person name="Hauser L."/>
            <person name="Kyrpides N."/>
            <person name="Ivanova N."/>
            <person name="Pagani I."/>
            <person name="Ritalahtilisa K."/>
            <person name="Loeffler F."/>
            <person name="Woyke T."/>
        </authorList>
    </citation>
    <scope>NUCLEOTIDE SEQUENCE [LARGE SCALE GENOMIC DNA]</scope>
    <source>
        <strain evidence="3">ATCC BAA-1885 / DSM 22778 / Grapes</strain>
    </source>
</reference>
<dbReference type="Proteomes" id="UP000005632">
    <property type="component" value="Chromosome"/>
</dbReference>
<feature type="transmembrane region" description="Helical" evidence="1">
    <location>
        <begin position="20"/>
        <end position="39"/>
    </location>
</feature>
<feature type="transmembrane region" description="Helical" evidence="1">
    <location>
        <begin position="138"/>
        <end position="157"/>
    </location>
</feature>
<evidence type="ECO:0000313" key="3">
    <source>
        <dbReference type="Proteomes" id="UP000005632"/>
    </source>
</evidence>
<evidence type="ECO:0000313" key="2">
    <source>
        <dbReference type="EMBL" id="AEV30830.1"/>
    </source>
</evidence>
<name>G8QYX1_SPHPG</name>
<dbReference type="KEGG" id="sgp:SpiGrapes_3083"/>
<feature type="transmembrane region" description="Helical" evidence="1">
    <location>
        <begin position="169"/>
        <end position="190"/>
    </location>
</feature>
<feature type="transmembrane region" description="Helical" evidence="1">
    <location>
        <begin position="59"/>
        <end position="84"/>
    </location>
</feature>
<feature type="transmembrane region" description="Helical" evidence="1">
    <location>
        <begin position="105"/>
        <end position="126"/>
    </location>
</feature>
<protein>
    <recommendedName>
        <fullName evidence="4">Fluoroquinolones export permease protein</fullName>
    </recommendedName>
</protein>
<evidence type="ECO:0008006" key="4">
    <source>
        <dbReference type="Google" id="ProtNLM"/>
    </source>
</evidence>
<keyword evidence="1" id="KW-0472">Membrane</keyword>
<dbReference type="HOGENOM" id="CLU_098655_1_0_12"/>
<dbReference type="eggNOG" id="ENOG50303AS">
    <property type="taxonomic scope" value="Bacteria"/>
</dbReference>
<gene>
    <name evidence="2" type="ordered locus">SpiGrapes_3083</name>
</gene>
<organism evidence="2 3">
    <name type="scientific">Sphaerochaeta pleomorpha (strain ATCC BAA-1885 / DSM 22778 / Grapes)</name>
    <dbReference type="NCBI Taxonomy" id="158190"/>
    <lineage>
        <taxon>Bacteria</taxon>
        <taxon>Pseudomonadati</taxon>
        <taxon>Spirochaetota</taxon>
        <taxon>Spirochaetia</taxon>
        <taxon>Spirochaetales</taxon>
        <taxon>Sphaerochaetaceae</taxon>
        <taxon>Sphaerochaeta</taxon>
    </lineage>
</organism>
<evidence type="ECO:0000256" key="1">
    <source>
        <dbReference type="SAM" id="Phobius"/>
    </source>
</evidence>